<keyword evidence="1" id="KW-0472">Membrane</keyword>
<keyword evidence="1" id="KW-1133">Transmembrane helix</keyword>
<dbReference type="EMBL" id="MN738987">
    <property type="protein sequence ID" value="QHT34132.1"/>
    <property type="molecule type" value="Genomic_DNA"/>
</dbReference>
<evidence type="ECO:0000313" key="3">
    <source>
        <dbReference type="EMBL" id="QHT34132.1"/>
    </source>
</evidence>
<dbReference type="InterPro" id="IPR002654">
    <property type="entry name" value="Glyco_trans_25"/>
</dbReference>
<dbReference type="Pfam" id="PF01755">
    <property type="entry name" value="Glyco_transf_25"/>
    <property type="match status" value="1"/>
</dbReference>
<protein>
    <recommendedName>
        <fullName evidence="2">Glycosyl transferase family 25 domain-containing protein</fullName>
    </recommendedName>
</protein>
<accession>A0A6C0EZC6</accession>
<evidence type="ECO:0000256" key="1">
    <source>
        <dbReference type="SAM" id="Phobius"/>
    </source>
</evidence>
<feature type="transmembrane region" description="Helical" evidence="1">
    <location>
        <begin position="6"/>
        <end position="28"/>
    </location>
</feature>
<evidence type="ECO:0000259" key="2">
    <source>
        <dbReference type="Pfam" id="PF01755"/>
    </source>
</evidence>
<proteinExistence type="predicted"/>
<organism evidence="3">
    <name type="scientific">viral metagenome</name>
    <dbReference type="NCBI Taxonomy" id="1070528"/>
    <lineage>
        <taxon>unclassified sequences</taxon>
        <taxon>metagenomes</taxon>
        <taxon>organismal metagenomes</taxon>
    </lineage>
</organism>
<sequence length="259" mass="30596">MNYLKYIKNNVEIIIFFILVIVLAILILRRSWEEFYNEQHGINRLDAIIYINLENRTDRKELLMKELEKLKTNMSKVYKVSGVYIPKNGHKGCIQSHILALNMIKLNKWKRVLILEDDAELVIEPEKINDIINKSLEELDLKHPEWNVIMLATANKILDDKKVTNIPLDIDNINLQKLKMATTASAYIVKDSYVDSILDLFDTCNNNMEHHKLTDNNFEIWALDQKWSELQIKDNWFCYNKDLVQQRNIWSTTMSESHT</sequence>
<name>A0A6C0EZC6_9ZZZZ</name>
<dbReference type="AlphaFoldDB" id="A0A6C0EZC6"/>
<keyword evidence="1" id="KW-0812">Transmembrane</keyword>
<reference evidence="3" key="1">
    <citation type="journal article" date="2020" name="Nature">
        <title>Giant virus diversity and host interactions through global metagenomics.</title>
        <authorList>
            <person name="Schulz F."/>
            <person name="Roux S."/>
            <person name="Paez-Espino D."/>
            <person name="Jungbluth S."/>
            <person name="Walsh D.A."/>
            <person name="Denef V.J."/>
            <person name="McMahon K.D."/>
            <person name="Konstantinidis K.T."/>
            <person name="Eloe-Fadrosh E.A."/>
            <person name="Kyrpides N.C."/>
            <person name="Woyke T."/>
        </authorList>
    </citation>
    <scope>NUCLEOTIDE SEQUENCE</scope>
    <source>
        <strain evidence="3">GVMAG-M-3300009161-52</strain>
    </source>
</reference>
<feature type="domain" description="Glycosyl transferase family 25" evidence="2">
    <location>
        <begin position="88"/>
        <end position="203"/>
    </location>
</feature>